<accession>A0ABN6PJP4</accession>
<evidence type="ECO:0000313" key="2">
    <source>
        <dbReference type="EMBL" id="BDI03925.1"/>
    </source>
</evidence>
<evidence type="ECO:0000256" key="1">
    <source>
        <dbReference type="ARBA" id="ARBA00022500"/>
    </source>
</evidence>
<reference evidence="2" key="1">
    <citation type="submission" date="2022-04" db="EMBL/GenBank/DDBJ databases">
        <title>Whole genome sequence of Sphaerotilus sp. FB-5.</title>
        <authorList>
            <person name="Takeda M."/>
            <person name="Narihara S."/>
            <person name="Akimoto M."/>
            <person name="Akimoto R."/>
            <person name="Nishiyashiki S."/>
            <person name="Murakami T."/>
        </authorList>
    </citation>
    <scope>NUCLEOTIDE SEQUENCE</scope>
    <source>
        <strain evidence="2">FB-5</strain>
    </source>
</reference>
<dbReference type="Gene3D" id="3.40.1550.10">
    <property type="entry name" value="CheC-like"/>
    <property type="match status" value="1"/>
</dbReference>
<gene>
    <name evidence="2" type="ORF">CATMQ487_08950</name>
</gene>
<keyword evidence="3" id="KW-1185">Reference proteome</keyword>
<dbReference type="Proteomes" id="UP001057498">
    <property type="component" value="Chromosome"/>
</dbReference>
<dbReference type="RefSeq" id="WP_251972169.1">
    <property type="nucleotide sequence ID" value="NZ_AP025730.1"/>
</dbReference>
<dbReference type="SUPFAM" id="SSF103039">
    <property type="entry name" value="CheC-like"/>
    <property type="match status" value="1"/>
</dbReference>
<keyword evidence="1" id="KW-0145">Chemotaxis</keyword>
<name>A0ABN6PJP4_9BURK</name>
<dbReference type="CDD" id="cd17910">
    <property type="entry name" value="CheC_ClassII"/>
    <property type="match status" value="1"/>
</dbReference>
<protein>
    <submittedName>
        <fullName evidence="2">Chemotaxis protein CheA</fullName>
    </submittedName>
</protein>
<proteinExistence type="predicted"/>
<evidence type="ECO:0000313" key="3">
    <source>
        <dbReference type="Proteomes" id="UP001057498"/>
    </source>
</evidence>
<dbReference type="InterPro" id="IPR028976">
    <property type="entry name" value="CheC-like_sf"/>
</dbReference>
<sequence length="212" mass="23188">MIELDDDSRDALAEAFNLALGEAAASFADIVHEEIQMTVPVVELLPRAELVRQLQGLPRQGATTKLCSIAQRFDRQQGGLSTEAVLLFPEHGSLEIVRRMLGDCSPAAEQISELEQDALAEVGNIIINSCMNSLAHIFDAEMIGTLPGVRSAEPQELFASHPGNEMVLMARIGMNMLAQQISGYVLFLMELSALETGIERIRHFFELDPTPA</sequence>
<organism evidence="2 3">
    <name type="scientific">Sphaerotilus microaerophilus</name>
    <dbReference type="NCBI Taxonomy" id="2914710"/>
    <lineage>
        <taxon>Bacteria</taxon>
        <taxon>Pseudomonadati</taxon>
        <taxon>Pseudomonadota</taxon>
        <taxon>Betaproteobacteria</taxon>
        <taxon>Burkholderiales</taxon>
        <taxon>Sphaerotilaceae</taxon>
        <taxon>Sphaerotilus</taxon>
    </lineage>
</organism>
<dbReference type="EMBL" id="AP025730">
    <property type="protein sequence ID" value="BDI03925.1"/>
    <property type="molecule type" value="Genomic_DNA"/>
</dbReference>